<reference evidence="4" key="3">
    <citation type="submission" date="2025-09" db="UniProtKB">
        <authorList>
            <consortium name="Ensembl"/>
        </authorList>
    </citation>
    <scope>IDENTIFICATION</scope>
</reference>
<dbReference type="PANTHER" id="PTHR37984">
    <property type="entry name" value="PROTEIN CBG26694"/>
    <property type="match status" value="1"/>
</dbReference>
<dbReference type="Pfam" id="PF17919">
    <property type="entry name" value="RT_RNaseH_2"/>
    <property type="match status" value="1"/>
</dbReference>
<evidence type="ECO:0000256" key="2">
    <source>
        <dbReference type="SAM" id="MobiDB-lite"/>
    </source>
</evidence>
<dbReference type="Pfam" id="PF17921">
    <property type="entry name" value="Integrase_H2C2"/>
    <property type="match status" value="1"/>
</dbReference>
<dbReference type="Pfam" id="PF00665">
    <property type="entry name" value="rve"/>
    <property type="match status" value="1"/>
</dbReference>
<dbReference type="InterPro" id="IPR012337">
    <property type="entry name" value="RNaseH-like_sf"/>
</dbReference>
<proteinExistence type="predicted"/>
<evidence type="ECO:0000313" key="5">
    <source>
        <dbReference type="Proteomes" id="UP000694620"/>
    </source>
</evidence>
<dbReference type="InterPro" id="IPR043502">
    <property type="entry name" value="DNA/RNA_pol_sf"/>
</dbReference>
<dbReference type="InterPro" id="IPR041577">
    <property type="entry name" value="RT_RNaseH_2"/>
</dbReference>
<dbReference type="GO" id="GO:0015074">
    <property type="term" value="P:DNA integration"/>
    <property type="evidence" value="ECO:0007669"/>
    <property type="project" value="InterPro"/>
</dbReference>
<dbReference type="SUPFAM" id="SSF56672">
    <property type="entry name" value="DNA/RNA polymerases"/>
    <property type="match status" value="1"/>
</dbReference>
<dbReference type="Gene3D" id="3.30.420.10">
    <property type="entry name" value="Ribonuclease H-like superfamily/Ribonuclease H"/>
    <property type="match status" value="1"/>
</dbReference>
<sequence length="685" mass="77449">MPTPTDAKAVQRFVGFITYLSKFLPHLSEVCEPLRKLLSKDVTWHWLPKHEAAVQEIKKLVTTTPVLRYYDVSKPVAIQSDSSQHGLGCCLMQGGQPIAFASRALTSAEQNYAQIEKECLSIVFACQRFHHYLYGRDQIIAETDHKPLISIFSKSLLCAPKRLQSMLLALQHYNLKVVYKPGPEMFLSDALSRATTADTNSGSGEAWHSVCALQQEQFDLEHVNQADYLNVTDQRLTQIRQHTEKDENLQALKSTVLTGWPNLKEDTNLAVREYWPYREELSVQNGVLYKGQRVIIPKSMRPEMLRRIHASHIGGEACYRQARDTLYWPSMQSEIKDFVSKCTVCNEYAIEQQKETMMSHELPTRPWQIISIDLFQHNGKDFLLLVDHYSDFWEIELLPDLTAETTIKRCKAQFARYGQPDRVITDNGPQFACFQFRRFAAAWEFEHCTSSPRHPKANGKAEAAVKLAKNLIKKALRDGTDAWKAILQWRNTPTETMDSSPAQRLMSRRLKTALPVANALLEPSVVTGVVEKLRQRKQIAKLTYDRSAKDLPELSVGEAIRMKPPPGDHTGIWKLGSCVQKVAPRSYLVGVDGSLYRRNRVDLRPAESSMQNSDLKSGTLATFSQSEGNGKAEQHKEKEQSSPAIVTTPPVHDSGADVSDATPAQHTTVISRFGRVSRPPNRLNL</sequence>
<feature type="region of interest" description="Disordered" evidence="2">
    <location>
        <begin position="606"/>
        <end position="685"/>
    </location>
</feature>
<name>A0A8C4X609_ERPCA</name>
<accession>A0A8C4X609</accession>
<dbReference type="FunFam" id="3.30.70.270:FF:000026">
    <property type="entry name" value="Transposon Ty3-G Gag-Pol polyprotein"/>
    <property type="match status" value="1"/>
</dbReference>
<dbReference type="SUPFAM" id="SSF53098">
    <property type="entry name" value="Ribonuclease H-like"/>
    <property type="match status" value="1"/>
</dbReference>
<dbReference type="Proteomes" id="UP000694620">
    <property type="component" value="Chromosome 6"/>
</dbReference>
<dbReference type="GO" id="GO:0003676">
    <property type="term" value="F:nucleic acid binding"/>
    <property type="evidence" value="ECO:0007669"/>
    <property type="project" value="InterPro"/>
</dbReference>
<evidence type="ECO:0000313" key="4">
    <source>
        <dbReference type="Ensembl" id="ENSECRP00000007326.1"/>
    </source>
</evidence>
<dbReference type="Gene3D" id="3.30.70.270">
    <property type="match status" value="1"/>
</dbReference>
<evidence type="ECO:0000259" key="3">
    <source>
        <dbReference type="PROSITE" id="PS50994"/>
    </source>
</evidence>
<dbReference type="InterPro" id="IPR050951">
    <property type="entry name" value="Retrovirus_Pol_polyprotein"/>
</dbReference>
<dbReference type="AlphaFoldDB" id="A0A8C4X609"/>
<dbReference type="FunFam" id="3.10.20.370:FF:000001">
    <property type="entry name" value="Retrovirus-related Pol polyprotein from transposon 17.6-like protein"/>
    <property type="match status" value="1"/>
</dbReference>
<keyword evidence="5" id="KW-1185">Reference proteome</keyword>
<dbReference type="Ensembl" id="ENSECRT00000007445.1">
    <property type="protein sequence ID" value="ENSECRP00000007326.1"/>
    <property type="gene ID" value="ENSECRG00000004897.1"/>
</dbReference>
<feature type="domain" description="Integrase catalytic" evidence="3">
    <location>
        <begin position="362"/>
        <end position="523"/>
    </location>
</feature>
<organism evidence="4 5">
    <name type="scientific">Erpetoichthys calabaricus</name>
    <name type="common">Rope fish</name>
    <name type="synonym">Calamoichthys calabaricus</name>
    <dbReference type="NCBI Taxonomy" id="27687"/>
    <lineage>
        <taxon>Eukaryota</taxon>
        <taxon>Metazoa</taxon>
        <taxon>Chordata</taxon>
        <taxon>Craniata</taxon>
        <taxon>Vertebrata</taxon>
        <taxon>Euteleostomi</taxon>
        <taxon>Actinopterygii</taxon>
        <taxon>Polypteriformes</taxon>
        <taxon>Polypteridae</taxon>
        <taxon>Erpetoichthys</taxon>
    </lineage>
</organism>
<feature type="compositionally biased region" description="Basic and acidic residues" evidence="2">
    <location>
        <begin position="630"/>
        <end position="640"/>
    </location>
</feature>
<dbReference type="PROSITE" id="PS50994">
    <property type="entry name" value="INTEGRASE"/>
    <property type="match status" value="1"/>
</dbReference>
<dbReference type="InterPro" id="IPR001584">
    <property type="entry name" value="Integrase_cat-core"/>
</dbReference>
<reference evidence="4" key="1">
    <citation type="submission" date="2021-06" db="EMBL/GenBank/DDBJ databases">
        <authorList>
            <consortium name="Wellcome Sanger Institute Data Sharing"/>
        </authorList>
    </citation>
    <scope>NUCLEOTIDE SEQUENCE [LARGE SCALE GENOMIC DNA]</scope>
</reference>
<evidence type="ECO:0000256" key="1">
    <source>
        <dbReference type="ARBA" id="ARBA00039658"/>
    </source>
</evidence>
<dbReference type="FunFam" id="1.10.340.70:FF:000003">
    <property type="entry name" value="Protein CBG25708"/>
    <property type="match status" value="1"/>
</dbReference>
<dbReference type="InterPro" id="IPR041588">
    <property type="entry name" value="Integrase_H2C2"/>
</dbReference>
<dbReference type="Gene3D" id="1.10.340.70">
    <property type="match status" value="1"/>
</dbReference>
<dbReference type="GeneTree" id="ENSGT00940000169923"/>
<protein>
    <recommendedName>
        <fullName evidence="1">Gypsy retrotransposon integrase-like protein 1</fullName>
    </recommendedName>
</protein>
<dbReference type="CDD" id="cd09274">
    <property type="entry name" value="RNase_HI_RT_Ty3"/>
    <property type="match status" value="1"/>
</dbReference>
<dbReference type="FunFam" id="3.30.420.10:FF:000063">
    <property type="entry name" value="Retrovirus-related Pol polyprotein from transposon 297-like Protein"/>
    <property type="match status" value="1"/>
</dbReference>
<dbReference type="InterPro" id="IPR036397">
    <property type="entry name" value="RNaseH_sf"/>
</dbReference>
<dbReference type="InterPro" id="IPR043128">
    <property type="entry name" value="Rev_trsase/Diguanyl_cyclase"/>
</dbReference>
<reference evidence="4" key="2">
    <citation type="submission" date="2025-08" db="UniProtKB">
        <authorList>
            <consortium name="Ensembl"/>
        </authorList>
    </citation>
    <scope>IDENTIFICATION</scope>
</reference>
<feature type="compositionally biased region" description="Polar residues" evidence="2">
    <location>
        <begin position="608"/>
        <end position="628"/>
    </location>
</feature>
<dbReference type="PANTHER" id="PTHR37984:SF8">
    <property type="entry name" value="CCHC-TYPE DOMAIN-CONTAINING PROTEIN"/>
    <property type="match status" value="1"/>
</dbReference>